<organism evidence="1 2">
    <name type="scientific">Anoxybacillus andreesenii</name>
    <dbReference type="NCBI Taxonomy" id="1325932"/>
    <lineage>
        <taxon>Bacteria</taxon>
        <taxon>Bacillati</taxon>
        <taxon>Bacillota</taxon>
        <taxon>Bacilli</taxon>
        <taxon>Bacillales</taxon>
        <taxon>Anoxybacillaceae</taxon>
        <taxon>Anoxybacillus</taxon>
    </lineage>
</organism>
<sequence>MFKDLSPGIKISITRSITTTFENYMNDIGWDENKFSMEKFVDEWRKYINSNSSWYDKISDDIKNNSVFHEELAAKINETIDKILSEEPTKEQMEEIEKLQKELGEEYDFSCKTEAKYVIDLLKKEIKKKQNS</sequence>
<evidence type="ECO:0000313" key="1">
    <source>
        <dbReference type="EMBL" id="MDQ0154274.1"/>
    </source>
</evidence>
<keyword evidence="2" id="KW-1185">Reference proteome</keyword>
<dbReference type="RefSeq" id="WP_307148887.1">
    <property type="nucleotide sequence ID" value="NZ_JAUSTU010000002.1"/>
</dbReference>
<accession>A0ABT9V003</accession>
<protein>
    <submittedName>
        <fullName evidence="1">Preprotein translocase subunit SecA</fullName>
    </submittedName>
</protein>
<evidence type="ECO:0000313" key="2">
    <source>
        <dbReference type="Proteomes" id="UP001231362"/>
    </source>
</evidence>
<dbReference type="EMBL" id="JAUSTU010000002">
    <property type="protein sequence ID" value="MDQ0154274.1"/>
    <property type="molecule type" value="Genomic_DNA"/>
</dbReference>
<proteinExistence type="predicted"/>
<comment type="caution">
    <text evidence="1">The sequence shown here is derived from an EMBL/GenBank/DDBJ whole genome shotgun (WGS) entry which is preliminary data.</text>
</comment>
<reference evidence="1 2" key="1">
    <citation type="submission" date="2023-07" db="EMBL/GenBank/DDBJ databases">
        <title>Genomic Encyclopedia of Type Strains, Phase IV (KMG-IV): sequencing the most valuable type-strain genomes for metagenomic binning, comparative biology and taxonomic classification.</title>
        <authorList>
            <person name="Goeker M."/>
        </authorList>
    </citation>
    <scope>NUCLEOTIDE SEQUENCE [LARGE SCALE GENOMIC DNA]</scope>
    <source>
        <strain evidence="1 2">DSM 23948</strain>
    </source>
</reference>
<gene>
    <name evidence="1" type="ORF">J2S07_000578</name>
</gene>
<dbReference type="Proteomes" id="UP001231362">
    <property type="component" value="Unassembled WGS sequence"/>
</dbReference>
<name>A0ABT9V003_9BACL</name>